<evidence type="ECO:0008006" key="4">
    <source>
        <dbReference type="Google" id="ProtNLM"/>
    </source>
</evidence>
<keyword evidence="3" id="KW-1185">Reference proteome</keyword>
<reference evidence="2 3" key="1">
    <citation type="submission" date="2023-07" db="EMBL/GenBank/DDBJ databases">
        <title>Genomic Encyclopedia of Type Strains, Phase IV (KMG-IV): sequencing the most valuable type-strain genomes for metagenomic binning, comparative biology and taxonomic classification.</title>
        <authorList>
            <person name="Goeker M."/>
        </authorList>
    </citation>
    <scope>NUCLEOTIDE SEQUENCE [LARGE SCALE GENOMIC DNA]</scope>
    <source>
        <strain evidence="2 3">DSM 12396</strain>
    </source>
</reference>
<name>A0ABU0B3J9_9FIRM</name>
<keyword evidence="1" id="KW-1133">Transmembrane helix</keyword>
<evidence type="ECO:0000256" key="1">
    <source>
        <dbReference type="SAM" id="Phobius"/>
    </source>
</evidence>
<dbReference type="RefSeq" id="WP_259498432.1">
    <property type="nucleotide sequence ID" value="NZ_JAUSUX010000023.1"/>
</dbReference>
<gene>
    <name evidence="2" type="ORF">J2Z49_002420</name>
</gene>
<dbReference type="EMBL" id="JAUSUX010000023">
    <property type="protein sequence ID" value="MDQ0287299.1"/>
    <property type="molecule type" value="Genomic_DNA"/>
</dbReference>
<comment type="caution">
    <text evidence="2">The sequence shown here is derived from an EMBL/GenBank/DDBJ whole genome shotgun (WGS) entry which is preliminary data.</text>
</comment>
<organism evidence="2 3">
    <name type="scientific">Desulfofundulus luciae</name>
    <dbReference type="NCBI Taxonomy" id="74702"/>
    <lineage>
        <taxon>Bacteria</taxon>
        <taxon>Bacillati</taxon>
        <taxon>Bacillota</taxon>
        <taxon>Clostridia</taxon>
        <taxon>Eubacteriales</taxon>
        <taxon>Peptococcaceae</taxon>
        <taxon>Desulfofundulus</taxon>
    </lineage>
</organism>
<keyword evidence="1" id="KW-0472">Membrane</keyword>
<sequence>MEKLAVSFCLLLLAGVVIAFSPLFWSSRVVYHIPLLNWGFVFLVFYAVILAGLFTWLAKKGEDKIKGANEGVQEY</sequence>
<keyword evidence="1" id="KW-0812">Transmembrane</keyword>
<evidence type="ECO:0000313" key="3">
    <source>
        <dbReference type="Proteomes" id="UP001225644"/>
    </source>
</evidence>
<protein>
    <recommendedName>
        <fullName evidence="4">DUF3311 domain-containing protein</fullName>
    </recommendedName>
</protein>
<dbReference type="Proteomes" id="UP001225644">
    <property type="component" value="Unassembled WGS sequence"/>
</dbReference>
<accession>A0ABU0B3J9</accession>
<evidence type="ECO:0000313" key="2">
    <source>
        <dbReference type="EMBL" id="MDQ0287299.1"/>
    </source>
</evidence>
<proteinExistence type="predicted"/>
<feature type="transmembrane region" description="Helical" evidence="1">
    <location>
        <begin position="35"/>
        <end position="57"/>
    </location>
</feature>